<sequence>MPDFLKLISLTAAIAIGSSAFAQETTTPKPEGETAAPTTQATPTTDTETPANGAQATDDPLPLDMGQEVVDERGPGTTYVKERFDAWELRCVRVEEGQKEPCHLFQLMKDDKGVPIAEMNIIALPEGQQAAAGATIVTPLETLLTKQLTLEIDGGAKKRYPFTWCGNVGCYSRVGFTNGDIAAFKRGAKATLTIVPVFAPDETISVTLSLAGFTAGYKALQETLH</sequence>
<reference evidence="3 4" key="1">
    <citation type="submission" date="2018-09" db="EMBL/GenBank/DDBJ databases">
        <title>Profundibacter amoris BAR1 gen. nov., sp. nov., a new member of the Roseobacter clade isolated at Lokis Castle Vent Field on the Arctic Mid-Oceanic Ridge.</title>
        <authorList>
            <person name="Le Moine Bauer S."/>
            <person name="Sjoeberg A.G."/>
            <person name="L'Haridon S."/>
            <person name="Stokke R."/>
            <person name="Roalkvam I."/>
            <person name="Steen I.H."/>
            <person name="Dahle H."/>
        </authorList>
    </citation>
    <scope>NUCLEOTIDE SEQUENCE [LARGE SCALE GENOMIC DNA]</scope>
    <source>
        <strain evidence="3 4">BAR1</strain>
    </source>
</reference>
<evidence type="ECO:0000313" key="3">
    <source>
        <dbReference type="EMBL" id="AXX99760.1"/>
    </source>
</evidence>
<name>A0A347ULN2_9RHOB</name>
<dbReference type="AlphaFoldDB" id="A0A347ULN2"/>
<evidence type="ECO:0000313" key="4">
    <source>
        <dbReference type="Proteomes" id="UP000261704"/>
    </source>
</evidence>
<keyword evidence="4" id="KW-1185">Reference proteome</keyword>
<protein>
    <submittedName>
        <fullName evidence="3">Invasion associated locus B family protein</fullName>
    </submittedName>
</protein>
<evidence type="ECO:0000256" key="2">
    <source>
        <dbReference type="SAM" id="SignalP"/>
    </source>
</evidence>
<dbReference type="EMBL" id="CP032125">
    <property type="protein sequence ID" value="AXX99760.1"/>
    <property type="molecule type" value="Genomic_DNA"/>
</dbReference>
<feature type="region of interest" description="Disordered" evidence="1">
    <location>
        <begin position="22"/>
        <end position="63"/>
    </location>
</feature>
<proteinExistence type="predicted"/>
<dbReference type="RefSeq" id="WP_118944411.1">
    <property type="nucleotide sequence ID" value="NZ_CP032125.1"/>
</dbReference>
<dbReference type="Gene3D" id="2.60.40.1880">
    <property type="entry name" value="Invasion associated locus B (IalB) protein"/>
    <property type="match status" value="1"/>
</dbReference>
<dbReference type="Pfam" id="PF06776">
    <property type="entry name" value="IalB"/>
    <property type="match status" value="1"/>
</dbReference>
<dbReference type="KEGG" id="pamo:BAR1_08905"/>
<feature type="chain" id="PRO_5016823894" evidence="2">
    <location>
        <begin position="23"/>
        <end position="225"/>
    </location>
</feature>
<dbReference type="Proteomes" id="UP000261704">
    <property type="component" value="Chromosome"/>
</dbReference>
<dbReference type="InterPro" id="IPR038696">
    <property type="entry name" value="IalB_sf"/>
</dbReference>
<gene>
    <name evidence="3" type="ORF">BAR1_08905</name>
</gene>
<dbReference type="InterPro" id="IPR010642">
    <property type="entry name" value="Invasion_prot_B"/>
</dbReference>
<accession>A0A347ULN2</accession>
<dbReference type="OrthoDB" id="9797912at2"/>
<evidence type="ECO:0000256" key="1">
    <source>
        <dbReference type="SAM" id="MobiDB-lite"/>
    </source>
</evidence>
<organism evidence="3 4">
    <name type="scientific">Profundibacter amoris</name>
    <dbReference type="NCBI Taxonomy" id="2171755"/>
    <lineage>
        <taxon>Bacteria</taxon>
        <taxon>Pseudomonadati</taxon>
        <taxon>Pseudomonadota</taxon>
        <taxon>Alphaproteobacteria</taxon>
        <taxon>Rhodobacterales</taxon>
        <taxon>Paracoccaceae</taxon>
        <taxon>Profundibacter</taxon>
    </lineage>
</organism>
<feature type="compositionally biased region" description="Low complexity" evidence="1">
    <location>
        <begin position="33"/>
        <end position="51"/>
    </location>
</feature>
<feature type="signal peptide" evidence="2">
    <location>
        <begin position="1"/>
        <end position="22"/>
    </location>
</feature>
<keyword evidence="2" id="KW-0732">Signal</keyword>